<evidence type="ECO:0000256" key="4">
    <source>
        <dbReference type="ARBA" id="ARBA00023270"/>
    </source>
</evidence>
<organism evidence="8 9">
    <name type="scientific">Caldicellulosiruptor changbaiensis</name>
    <dbReference type="NCBI Taxonomy" id="1222016"/>
    <lineage>
        <taxon>Bacteria</taxon>
        <taxon>Bacillati</taxon>
        <taxon>Bacillota</taxon>
        <taxon>Bacillota incertae sedis</taxon>
        <taxon>Caldicellulosiruptorales</taxon>
        <taxon>Caldicellulosiruptoraceae</taxon>
        <taxon>Caldicellulosiruptor</taxon>
    </lineage>
</organism>
<dbReference type="PANTHER" id="PTHR10889">
    <property type="entry name" value="DEOXYRIBOSE-PHOSPHATE ALDOLASE"/>
    <property type="match status" value="1"/>
</dbReference>
<reference evidence="8 9" key="1">
    <citation type="submission" date="2018-12" db="EMBL/GenBank/DDBJ databases">
        <title>Genome sequence from the cellulolytic species, Caldicellulosiruptor changbaiensis.</title>
        <authorList>
            <person name="Blumer-Schuette S.E."/>
            <person name="Mendoza C."/>
        </authorList>
    </citation>
    <scope>NUCLEOTIDE SEQUENCE [LARGE SCALE GENOMIC DNA]</scope>
    <source>
        <strain evidence="8 9">CBS-Z</strain>
    </source>
</reference>
<dbReference type="GO" id="GO:0009264">
    <property type="term" value="P:deoxyribonucleotide catabolic process"/>
    <property type="evidence" value="ECO:0007669"/>
    <property type="project" value="UniProtKB-UniRule"/>
</dbReference>
<dbReference type="CDD" id="cd00959">
    <property type="entry name" value="DeoC"/>
    <property type="match status" value="1"/>
</dbReference>
<comment type="subcellular location">
    <subcellularLocation>
        <location evidence="7">Cytoplasm</location>
    </subcellularLocation>
</comment>
<dbReference type="FunFam" id="3.20.20.70:FF:000044">
    <property type="entry name" value="Deoxyribose-phosphate aldolase"/>
    <property type="match status" value="1"/>
</dbReference>
<keyword evidence="4 7" id="KW-0704">Schiff base</keyword>
<comment type="similarity">
    <text evidence="1 7">Belongs to the DeoC/FbaB aldolase family. DeoC type 1 subfamily.</text>
</comment>
<evidence type="ECO:0000256" key="3">
    <source>
        <dbReference type="ARBA" id="ARBA00023239"/>
    </source>
</evidence>
<dbReference type="HAMAP" id="MF_00114">
    <property type="entry name" value="DeoC_type1"/>
    <property type="match status" value="1"/>
</dbReference>
<protein>
    <recommendedName>
        <fullName evidence="7">Deoxyribose-phosphate aldolase</fullName>
        <shortName evidence="7">DERA</shortName>
        <ecNumber evidence="7">4.1.2.4</ecNumber>
    </recommendedName>
    <alternativeName>
        <fullName evidence="7">2-deoxy-D-ribose 5-phosphate aldolase</fullName>
    </alternativeName>
    <alternativeName>
        <fullName evidence="7">Phosphodeoxyriboaldolase</fullName>
        <shortName evidence="7">Deoxyriboaldolase</shortName>
    </alternativeName>
</protein>
<evidence type="ECO:0000256" key="2">
    <source>
        <dbReference type="ARBA" id="ARBA00022490"/>
    </source>
</evidence>
<keyword evidence="2 7" id="KW-0963">Cytoplasm</keyword>
<dbReference type="PIRSF" id="PIRSF001357">
    <property type="entry name" value="DeoC"/>
    <property type="match status" value="1"/>
</dbReference>
<sequence>MTKKEIAKFIDHTLLKSNATHADIKKLCDEALKYSFASVCVNPYYVKVCKEYLKDSPVKVATVIGFPLGATSMKTKIFEAREAFEDGADEIDMVINIGALLEGNVDYVYEEIKNIVDIARGYKNKIVKVIIETSELSDQQKIEACKIVMAAGADFVKTSTGFSKSGAKYEDILLMRKVVGDKVKIKASGGIRTYEDALKMIEAGAIRIGTSSGIAIVTED</sequence>
<evidence type="ECO:0000256" key="5">
    <source>
        <dbReference type="ARBA" id="ARBA00048791"/>
    </source>
</evidence>
<dbReference type="SUPFAM" id="SSF51569">
    <property type="entry name" value="Aldolase"/>
    <property type="match status" value="1"/>
</dbReference>
<feature type="active site" description="Proton donor/acceptor" evidence="7">
    <location>
        <position position="186"/>
    </location>
</feature>
<comment type="catalytic activity">
    <reaction evidence="5 7">
        <text>2-deoxy-D-ribose 5-phosphate = D-glyceraldehyde 3-phosphate + acetaldehyde</text>
        <dbReference type="Rhea" id="RHEA:12821"/>
        <dbReference type="ChEBI" id="CHEBI:15343"/>
        <dbReference type="ChEBI" id="CHEBI:59776"/>
        <dbReference type="ChEBI" id="CHEBI:62877"/>
        <dbReference type="EC" id="4.1.2.4"/>
    </reaction>
</comment>
<comment type="function">
    <text evidence="6 7">Catalyzes a reversible aldol reaction between acetaldehyde and D-glyceraldehyde 3-phosphate to generate 2-deoxy-D-ribose 5-phosphate.</text>
</comment>
<dbReference type="InterPro" id="IPR011343">
    <property type="entry name" value="DeoC"/>
</dbReference>
<dbReference type="SMART" id="SM01133">
    <property type="entry name" value="DeoC"/>
    <property type="match status" value="1"/>
</dbReference>
<dbReference type="AlphaFoldDB" id="A0A3T0D6V8"/>
<dbReference type="Gene3D" id="3.20.20.70">
    <property type="entry name" value="Aldolase class I"/>
    <property type="match status" value="1"/>
</dbReference>
<dbReference type="Proteomes" id="UP000282930">
    <property type="component" value="Chromosome"/>
</dbReference>
<dbReference type="Pfam" id="PF01791">
    <property type="entry name" value="DeoC"/>
    <property type="match status" value="1"/>
</dbReference>
<evidence type="ECO:0000256" key="1">
    <source>
        <dbReference type="ARBA" id="ARBA00010936"/>
    </source>
</evidence>
<dbReference type="NCBIfam" id="TIGR00126">
    <property type="entry name" value="deoC"/>
    <property type="match status" value="1"/>
</dbReference>
<dbReference type="GO" id="GO:0004139">
    <property type="term" value="F:deoxyribose-phosphate aldolase activity"/>
    <property type="evidence" value="ECO:0007669"/>
    <property type="project" value="UniProtKB-UniRule"/>
</dbReference>
<dbReference type="EC" id="4.1.2.4" evidence="7"/>
<name>A0A3T0D6V8_9FIRM</name>
<accession>A0A3T0D6V8</accession>
<dbReference type="InterPro" id="IPR028581">
    <property type="entry name" value="DeoC_typeI"/>
</dbReference>
<dbReference type="InterPro" id="IPR002915">
    <property type="entry name" value="DeoC/FbaB/LacD_aldolase"/>
</dbReference>
<keyword evidence="3 7" id="KW-0456">Lyase</keyword>
<keyword evidence="9" id="KW-1185">Reference proteome</keyword>
<dbReference type="EMBL" id="CP034791">
    <property type="protein sequence ID" value="AZT90778.1"/>
    <property type="molecule type" value="Genomic_DNA"/>
</dbReference>
<proteinExistence type="inferred from homology"/>
<dbReference type="InterPro" id="IPR013785">
    <property type="entry name" value="Aldolase_TIM"/>
</dbReference>
<dbReference type="KEGG" id="ccha:ELD05_09070"/>
<evidence type="ECO:0000256" key="6">
    <source>
        <dbReference type="ARBA" id="ARBA00056337"/>
    </source>
</evidence>
<dbReference type="PANTHER" id="PTHR10889:SF1">
    <property type="entry name" value="DEOXYRIBOSE-PHOSPHATE ALDOLASE"/>
    <property type="match status" value="1"/>
</dbReference>
<dbReference type="UniPathway" id="UPA00002">
    <property type="reaction ID" value="UER00468"/>
</dbReference>
<feature type="active site" description="Schiff-base intermediate with acetaldehyde" evidence="7">
    <location>
        <position position="157"/>
    </location>
</feature>
<gene>
    <name evidence="7 8" type="primary">deoC</name>
    <name evidence="8" type="ORF">ELD05_09070</name>
</gene>
<feature type="active site" description="Proton donor/acceptor" evidence="7">
    <location>
        <position position="92"/>
    </location>
</feature>
<evidence type="ECO:0000313" key="8">
    <source>
        <dbReference type="EMBL" id="AZT90778.1"/>
    </source>
</evidence>
<evidence type="ECO:0000256" key="7">
    <source>
        <dbReference type="HAMAP-Rule" id="MF_00114"/>
    </source>
</evidence>
<evidence type="ECO:0000313" key="9">
    <source>
        <dbReference type="Proteomes" id="UP000282930"/>
    </source>
</evidence>
<dbReference type="RefSeq" id="WP_127352167.1">
    <property type="nucleotide sequence ID" value="NZ_CP034791.1"/>
</dbReference>
<dbReference type="GO" id="GO:0005737">
    <property type="term" value="C:cytoplasm"/>
    <property type="evidence" value="ECO:0007669"/>
    <property type="project" value="UniProtKB-SubCell"/>
</dbReference>
<dbReference type="GO" id="GO:0016052">
    <property type="term" value="P:carbohydrate catabolic process"/>
    <property type="evidence" value="ECO:0007669"/>
    <property type="project" value="TreeGrafter"/>
</dbReference>
<comment type="pathway">
    <text evidence="7">Carbohydrate degradation; 2-deoxy-D-ribose 1-phosphate degradation; D-glyceraldehyde 3-phosphate and acetaldehyde from 2-deoxy-alpha-D-ribose 1-phosphate: step 2/2.</text>
</comment>
<dbReference type="GO" id="GO:0006018">
    <property type="term" value="P:2-deoxyribose 1-phosphate catabolic process"/>
    <property type="evidence" value="ECO:0007669"/>
    <property type="project" value="UniProtKB-UniRule"/>
</dbReference>